<proteinExistence type="predicted"/>
<accession>A0A2J6SZD6</accession>
<evidence type="ECO:0008006" key="3">
    <source>
        <dbReference type="Google" id="ProtNLM"/>
    </source>
</evidence>
<dbReference type="RefSeq" id="XP_024733052.1">
    <property type="nucleotide sequence ID" value="XM_024875377.1"/>
</dbReference>
<dbReference type="GeneID" id="36583457"/>
<dbReference type="OrthoDB" id="4158087at2759"/>
<keyword evidence="2" id="KW-1185">Reference proteome</keyword>
<sequence>LKPQVDVKLGGTDPFGVFDLPQDKTTDLALHHWIHVFQNTRMPTNPRQPWMQINLSDKTLLSVTVYCSINHFFFIRGQRCPPAYLPRKLNAIRNINKELQKVPSDHAMVAVAVMTLLECMGGEPAEWVVHRRGLQLMICSRGGIENLGLNGSVQRVISWADTCCAVLLRTNPSLQPTLIRNALEPAIPGVSVGNLSERLQPLTASSHLTSGLIYIYLRLRYLTQFLSAIPVPTLTSSSSSSPTTLDESFFSDKIDFIERAILALLASESLAESKAAAFLTALLNASLVFVYEELREVPKWNNVSICLSQRIRSGLDLIELDNVARWCPDLLLWVLMLGMSGANPLEVGARAWFVREIMEVEGLFEVKVPKGLKEISGMQYFELAEAAITQPSSRVESDFDGDIRDEGG</sequence>
<protein>
    <recommendedName>
        <fullName evidence="3">Transcription factor domain-containing protein</fullName>
    </recommendedName>
</protein>
<gene>
    <name evidence="1" type="ORF">K444DRAFT_536432</name>
</gene>
<dbReference type="InParanoid" id="A0A2J6SZD6"/>
<dbReference type="PANTHER" id="PTHR37540:SF5">
    <property type="entry name" value="TRANSCRIPTION FACTOR DOMAIN-CONTAINING PROTEIN"/>
    <property type="match status" value="1"/>
</dbReference>
<dbReference type="EMBL" id="KZ613848">
    <property type="protein sequence ID" value="PMD56148.1"/>
    <property type="molecule type" value="Genomic_DNA"/>
</dbReference>
<organism evidence="1 2">
    <name type="scientific">Hyaloscypha bicolor E</name>
    <dbReference type="NCBI Taxonomy" id="1095630"/>
    <lineage>
        <taxon>Eukaryota</taxon>
        <taxon>Fungi</taxon>
        <taxon>Dikarya</taxon>
        <taxon>Ascomycota</taxon>
        <taxon>Pezizomycotina</taxon>
        <taxon>Leotiomycetes</taxon>
        <taxon>Helotiales</taxon>
        <taxon>Hyaloscyphaceae</taxon>
        <taxon>Hyaloscypha</taxon>
        <taxon>Hyaloscypha bicolor</taxon>
    </lineage>
</organism>
<dbReference type="Proteomes" id="UP000235371">
    <property type="component" value="Unassembled WGS sequence"/>
</dbReference>
<evidence type="ECO:0000313" key="1">
    <source>
        <dbReference type="EMBL" id="PMD56148.1"/>
    </source>
</evidence>
<dbReference type="AlphaFoldDB" id="A0A2J6SZD6"/>
<name>A0A2J6SZD6_9HELO</name>
<feature type="non-terminal residue" evidence="1">
    <location>
        <position position="1"/>
    </location>
</feature>
<reference evidence="1 2" key="1">
    <citation type="submission" date="2016-04" db="EMBL/GenBank/DDBJ databases">
        <title>A degradative enzymes factory behind the ericoid mycorrhizal symbiosis.</title>
        <authorList>
            <consortium name="DOE Joint Genome Institute"/>
            <person name="Martino E."/>
            <person name="Morin E."/>
            <person name="Grelet G."/>
            <person name="Kuo A."/>
            <person name="Kohler A."/>
            <person name="Daghino S."/>
            <person name="Barry K."/>
            <person name="Choi C."/>
            <person name="Cichocki N."/>
            <person name="Clum A."/>
            <person name="Copeland A."/>
            <person name="Hainaut M."/>
            <person name="Haridas S."/>
            <person name="Labutti K."/>
            <person name="Lindquist E."/>
            <person name="Lipzen A."/>
            <person name="Khouja H.-R."/>
            <person name="Murat C."/>
            <person name="Ohm R."/>
            <person name="Olson A."/>
            <person name="Spatafora J."/>
            <person name="Veneault-Fourrey C."/>
            <person name="Henrissat B."/>
            <person name="Grigoriev I."/>
            <person name="Martin F."/>
            <person name="Perotto S."/>
        </authorList>
    </citation>
    <scope>NUCLEOTIDE SEQUENCE [LARGE SCALE GENOMIC DNA]</scope>
    <source>
        <strain evidence="1 2">E</strain>
    </source>
</reference>
<evidence type="ECO:0000313" key="2">
    <source>
        <dbReference type="Proteomes" id="UP000235371"/>
    </source>
</evidence>
<dbReference type="PANTHER" id="PTHR37540">
    <property type="entry name" value="TRANSCRIPTION FACTOR (ACR-2), PUTATIVE-RELATED-RELATED"/>
    <property type="match status" value="1"/>
</dbReference>